<proteinExistence type="predicted"/>
<reference evidence="3" key="1">
    <citation type="submission" date="2025-08" db="UniProtKB">
        <authorList>
            <consortium name="RefSeq"/>
        </authorList>
    </citation>
    <scope>IDENTIFICATION</scope>
    <source>
        <tissue evidence="3">Young leaves</tissue>
    </source>
</reference>
<dbReference type="AlphaFoldDB" id="A0A8B8ZLC3"/>
<evidence type="ECO:0000313" key="3">
    <source>
        <dbReference type="RefSeq" id="XP_038972444.1"/>
    </source>
</evidence>
<dbReference type="KEGG" id="pda:103704958"/>
<evidence type="ECO:0000256" key="1">
    <source>
        <dbReference type="SAM" id="Phobius"/>
    </source>
</evidence>
<evidence type="ECO:0000313" key="2">
    <source>
        <dbReference type="Proteomes" id="UP000228380"/>
    </source>
</evidence>
<accession>A0A8B8ZLC3</accession>
<sequence length="123" mass="12804">MATMFSISTTFALGPRRPGGFRSEFPATAPLRSPATARPIGLGFRLGNAVSLPVKRRVPVVLSLGASNPETTSKDKADKSSSGVAGGPPLLTILAGLFVFLLVCWVVGSIAMWLVGLIVNVPK</sequence>
<gene>
    <name evidence="3" type="primary">LOC103704958</name>
</gene>
<keyword evidence="2" id="KW-1185">Reference proteome</keyword>
<keyword evidence="1" id="KW-1133">Transmembrane helix</keyword>
<name>A0A8B8ZLC3_PHODC</name>
<dbReference type="Proteomes" id="UP000228380">
    <property type="component" value="Unplaced"/>
</dbReference>
<organism evidence="2 3">
    <name type="scientific">Phoenix dactylifera</name>
    <name type="common">Date palm</name>
    <dbReference type="NCBI Taxonomy" id="42345"/>
    <lineage>
        <taxon>Eukaryota</taxon>
        <taxon>Viridiplantae</taxon>
        <taxon>Streptophyta</taxon>
        <taxon>Embryophyta</taxon>
        <taxon>Tracheophyta</taxon>
        <taxon>Spermatophyta</taxon>
        <taxon>Magnoliopsida</taxon>
        <taxon>Liliopsida</taxon>
        <taxon>Arecaceae</taxon>
        <taxon>Coryphoideae</taxon>
        <taxon>Phoeniceae</taxon>
        <taxon>Phoenix</taxon>
    </lineage>
</organism>
<keyword evidence="1" id="KW-0812">Transmembrane</keyword>
<dbReference type="RefSeq" id="XP_038972444.1">
    <property type="nucleotide sequence ID" value="XM_039116516.1"/>
</dbReference>
<keyword evidence="1" id="KW-0472">Membrane</keyword>
<dbReference type="OrthoDB" id="783284at2759"/>
<feature type="transmembrane region" description="Helical" evidence="1">
    <location>
        <begin position="90"/>
        <end position="119"/>
    </location>
</feature>
<dbReference type="GeneID" id="103704958"/>
<protein>
    <submittedName>
        <fullName evidence="3">Uncharacterized protein LOC103704958</fullName>
    </submittedName>
</protein>